<dbReference type="Gene3D" id="3.30.300.20">
    <property type="match status" value="1"/>
</dbReference>
<dbReference type="SUPFAM" id="SSF82784">
    <property type="entry name" value="OsmC-like"/>
    <property type="match status" value="1"/>
</dbReference>
<dbReference type="PANTHER" id="PTHR39624">
    <property type="entry name" value="PROTEIN INVOLVED IN RIMO-MEDIATED BETA-METHYLTHIOLATION OF RIBOSOMAL PROTEIN S12 YCAO"/>
    <property type="match status" value="1"/>
</dbReference>
<name>Q31AK0_PROM9</name>
<gene>
    <name evidence="1" type="ordered locus">PMT9312_1036</name>
</gene>
<dbReference type="STRING" id="74546.PMT9312_1036"/>
<dbReference type="AlphaFoldDB" id="Q31AK0"/>
<dbReference type="Pfam" id="PF02566">
    <property type="entry name" value="OsmC"/>
    <property type="match status" value="1"/>
</dbReference>
<evidence type="ECO:0000313" key="2">
    <source>
        <dbReference type="Proteomes" id="UP000002715"/>
    </source>
</evidence>
<dbReference type="InterPro" id="IPR015946">
    <property type="entry name" value="KH_dom-like_a/b"/>
</dbReference>
<dbReference type="OrthoDB" id="290036at2"/>
<dbReference type="RefSeq" id="WP_011376586.1">
    <property type="nucleotide sequence ID" value="NC_007577.1"/>
</dbReference>
<dbReference type="eggNOG" id="COG1765">
    <property type="taxonomic scope" value="Bacteria"/>
</dbReference>
<dbReference type="InterPro" id="IPR036102">
    <property type="entry name" value="OsmC/Ohrsf"/>
</dbReference>
<reference evidence="2" key="1">
    <citation type="submission" date="2005-07" db="EMBL/GenBank/DDBJ databases">
        <title>Complete sequence of Prochlorococcus marinus str. MIT 9312.</title>
        <authorList>
            <consortium name="US DOE Joint Genome Institute"/>
            <person name="Copeland A."/>
            <person name="Lucas S."/>
            <person name="Lapidus A."/>
            <person name="Barry K."/>
            <person name="Detter J.C."/>
            <person name="Glavina T."/>
            <person name="Hammon N."/>
            <person name="Israni S."/>
            <person name="Pitluck S."/>
            <person name="Thiel J."/>
            <person name="Schmutz J."/>
            <person name="Larimer F."/>
            <person name="Land M."/>
            <person name="Kyrpides N."/>
            <person name="Lykidis A."/>
            <person name="Richardson P."/>
        </authorList>
    </citation>
    <scope>NUCLEOTIDE SEQUENCE [LARGE SCALE GENOMIC DNA]</scope>
    <source>
        <strain evidence="2">MIT 9312</strain>
    </source>
</reference>
<sequence>MTKVKCSYLGDLNCEAIHLQSGSLIKTDAPLDHFGKGESFSPTDLLATSLGTCLLTIMAIKAKSKGFDLEGIYLNIEKLMTQNNERKIKKLIIDIFIPESTSNETINFLKIASQDCPVTRNLSQEIDIKISWHHK</sequence>
<dbReference type="Proteomes" id="UP000002715">
    <property type="component" value="Chromosome"/>
</dbReference>
<dbReference type="HOGENOM" id="CLU_100275_5_0_3"/>
<proteinExistence type="predicted"/>
<evidence type="ECO:0000313" key="1">
    <source>
        <dbReference type="EMBL" id="ABB50095.1"/>
    </source>
</evidence>
<dbReference type="PANTHER" id="PTHR39624:SF2">
    <property type="entry name" value="OSMC-LIKE PROTEIN"/>
    <property type="match status" value="1"/>
</dbReference>
<protein>
    <submittedName>
        <fullName evidence="1">Putative stress-induced protein OsmC</fullName>
    </submittedName>
</protein>
<organism evidence="1 2">
    <name type="scientific">Prochlorococcus marinus (strain MIT 9312)</name>
    <dbReference type="NCBI Taxonomy" id="74546"/>
    <lineage>
        <taxon>Bacteria</taxon>
        <taxon>Bacillati</taxon>
        <taxon>Cyanobacteriota</taxon>
        <taxon>Cyanophyceae</taxon>
        <taxon>Synechococcales</taxon>
        <taxon>Prochlorococcaceae</taxon>
        <taxon>Prochlorococcus</taxon>
    </lineage>
</organism>
<dbReference type="KEGG" id="pmi:PMT9312_1036"/>
<accession>Q31AK0</accession>
<dbReference type="InterPro" id="IPR003718">
    <property type="entry name" value="OsmC/Ohr_fam"/>
</dbReference>
<dbReference type="EMBL" id="CP000111">
    <property type="protein sequence ID" value="ABB50095.1"/>
    <property type="molecule type" value="Genomic_DNA"/>
</dbReference>